<dbReference type="PROSITE" id="PS51257">
    <property type="entry name" value="PROKAR_LIPOPROTEIN"/>
    <property type="match status" value="1"/>
</dbReference>
<dbReference type="CDD" id="cd13121">
    <property type="entry name" value="BF2867_like_C"/>
    <property type="match status" value="1"/>
</dbReference>
<feature type="chain" id="PRO_5019438812" description="Fimbrillin family protein" evidence="2">
    <location>
        <begin position="29"/>
        <end position="613"/>
    </location>
</feature>
<keyword evidence="2" id="KW-0732">Signal</keyword>
<dbReference type="InterPro" id="IPR025049">
    <property type="entry name" value="Mfa-like_1"/>
</dbReference>
<dbReference type="RefSeq" id="WP_117987314.1">
    <property type="nucleotide sequence ID" value="NZ_CABMFG010000012.1"/>
</dbReference>
<name>A0A413H5W9_9BACE</name>
<comment type="caution">
    <text evidence="3">The sequence shown here is derived from an EMBL/GenBank/DDBJ whole genome shotgun (WGS) entry which is preliminary data.</text>
</comment>
<dbReference type="InterPro" id="IPR042278">
    <property type="entry name" value="Mfa-like_1_N"/>
</dbReference>
<sequence length="613" mass="65447">MKPKHFPQSARHILCCLALLAASCSDLTDDDGNRLPDGTYPMTFTASVDGPTATRAATTDGQWTTDDPIAVQVGGDVKQYTPATAGNNSATLSAASGTTPFYWQNTNSISITAWYYGTGYNATPPGGASWAVQSDQSKTEPGSTDDNYQRSDFLYAPATDISFNPSDGADNSLTFYHQTAKVIINIKNAEAATDASAIQSVVIGDADNLALSGSYTAPTSGGATAGTWIPATSGSGMGTITPKKLTAPGTLTGGETALASYAALVIPQQMKDKKFIAISLANGNTYYYTPTQDNDANLQSGKQHMYDITVKHGYLEVTSVTVGSAWGSDGSAEDVTGKTLADGYAPNDLKIGDFYYSDGTTSDGGYRKYSDGTTAIMPVQPVLKDADGKERTVIGIVFWLGDIKGDNYTLLDSKFPSGTHGLVVSLWDMPAPDNGGAGMTWTYGGYEYVSTWLGSATWSGTVSRPGSFSSIQVEDKMQGYANTAALEEYNKYVENPSYNKNQNLRVKPIKGLSAFQTAHPAPVSSSGWYWPSVYELKQVCWGQGNSSNTSGKSMLNTQIGKVGGNIFSSDDYWSSTENSSSNYAWYVYFNISNVSYVGYKDSNTCRLRPLLAF</sequence>
<organism evidence="3 4">
    <name type="scientific">Bacteroides stercorirosoris</name>
    <dbReference type="NCBI Taxonomy" id="871324"/>
    <lineage>
        <taxon>Bacteria</taxon>
        <taxon>Pseudomonadati</taxon>
        <taxon>Bacteroidota</taxon>
        <taxon>Bacteroidia</taxon>
        <taxon>Bacteroidales</taxon>
        <taxon>Bacteroidaceae</taxon>
        <taxon>Bacteroides</taxon>
    </lineage>
</organism>
<feature type="region of interest" description="Disordered" evidence="1">
    <location>
        <begin position="127"/>
        <end position="149"/>
    </location>
</feature>
<evidence type="ECO:0000256" key="1">
    <source>
        <dbReference type="SAM" id="MobiDB-lite"/>
    </source>
</evidence>
<evidence type="ECO:0000256" key="2">
    <source>
        <dbReference type="SAM" id="SignalP"/>
    </source>
</evidence>
<protein>
    <recommendedName>
        <fullName evidence="5">Fimbrillin family protein</fullName>
    </recommendedName>
</protein>
<dbReference type="Proteomes" id="UP000286075">
    <property type="component" value="Unassembled WGS sequence"/>
</dbReference>
<gene>
    <name evidence="3" type="ORF">DXA68_09640</name>
</gene>
<feature type="signal peptide" evidence="2">
    <location>
        <begin position="1"/>
        <end position="28"/>
    </location>
</feature>
<reference evidence="3 4" key="1">
    <citation type="submission" date="2018-08" db="EMBL/GenBank/DDBJ databases">
        <title>A genome reference for cultivated species of the human gut microbiota.</title>
        <authorList>
            <person name="Zou Y."/>
            <person name="Xue W."/>
            <person name="Luo G."/>
        </authorList>
    </citation>
    <scope>NUCLEOTIDE SEQUENCE [LARGE SCALE GENOMIC DNA]</scope>
    <source>
        <strain evidence="3 4">OF03-9BH</strain>
    </source>
</reference>
<dbReference type="Gene3D" id="2.60.40.2630">
    <property type="match status" value="1"/>
</dbReference>
<dbReference type="Gene3D" id="2.60.40.2620">
    <property type="entry name" value="Fimbrillin-like"/>
    <property type="match status" value="1"/>
</dbReference>
<dbReference type="OrthoDB" id="1035561at2"/>
<dbReference type="EMBL" id="QSCF01000012">
    <property type="protein sequence ID" value="RGX79012.1"/>
    <property type="molecule type" value="Genomic_DNA"/>
</dbReference>
<dbReference type="CDD" id="cd13120">
    <property type="entry name" value="BF2867_like_N"/>
    <property type="match status" value="1"/>
</dbReference>
<evidence type="ECO:0000313" key="4">
    <source>
        <dbReference type="Proteomes" id="UP000286075"/>
    </source>
</evidence>
<evidence type="ECO:0000313" key="3">
    <source>
        <dbReference type="EMBL" id="RGX79012.1"/>
    </source>
</evidence>
<feature type="compositionally biased region" description="Polar residues" evidence="1">
    <location>
        <begin position="131"/>
        <end position="146"/>
    </location>
</feature>
<proteinExistence type="predicted"/>
<accession>A0A413H5W9</accession>
<dbReference type="AlphaFoldDB" id="A0A413H5W9"/>
<evidence type="ECO:0008006" key="5">
    <source>
        <dbReference type="Google" id="ProtNLM"/>
    </source>
</evidence>
<dbReference type="Pfam" id="PF13149">
    <property type="entry name" value="Mfa_like_1"/>
    <property type="match status" value="1"/>
</dbReference>